<protein>
    <submittedName>
        <fullName evidence="2">Uncharacterized protein</fullName>
    </submittedName>
</protein>
<dbReference type="AlphaFoldDB" id="A0A6C0B4E8"/>
<keyword evidence="1" id="KW-0812">Transmembrane</keyword>
<proteinExistence type="predicted"/>
<reference evidence="2" key="1">
    <citation type="journal article" date="2020" name="Nature">
        <title>Giant virus diversity and host interactions through global metagenomics.</title>
        <authorList>
            <person name="Schulz F."/>
            <person name="Roux S."/>
            <person name="Paez-Espino D."/>
            <person name="Jungbluth S."/>
            <person name="Walsh D.A."/>
            <person name="Denef V.J."/>
            <person name="McMahon K.D."/>
            <person name="Konstantinidis K.T."/>
            <person name="Eloe-Fadrosh E.A."/>
            <person name="Kyrpides N.C."/>
            <person name="Woyke T."/>
        </authorList>
    </citation>
    <scope>NUCLEOTIDE SEQUENCE</scope>
    <source>
        <strain evidence="2">GVMAG-M-3300009422-16</strain>
    </source>
</reference>
<accession>A0A6C0B4E8</accession>
<feature type="transmembrane region" description="Helical" evidence="1">
    <location>
        <begin position="12"/>
        <end position="30"/>
    </location>
</feature>
<evidence type="ECO:0000256" key="1">
    <source>
        <dbReference type="SAM" id="Phobius"/>
    </source>
</evidence>
<sequence length="93" mass="10818">MSIIYLLNNKTIKYGHILLLSIIILTMSYINPYLLTIFIIDIYVLLSLTQFKIIKPKYNSSKTGLKINITAEGIEKDKHDVKSIFLNYMSKFE</sequence>
<dbReference type="EMBL" id="MN739065">
    <property type="protein sequence ID" value="QHS86910.1"/>
    <property type="molecule type" value="Genomic_DNA"/>
</dbReference>
<organism evidence="2">
    <name type="scientific">viral metagenome</name>
    <dbReference type="NCBI Taxonomy" id="1070528"/>
    <lineage>
        <taxon>unclassified sequences</taxon>
        <taxon>metagenomes</taxon>
        <taxon>organismal metagenomes</taxon>
    </lineage>
</organism>
<keyword evidence="1" id="KW-0472">Membrane</keyword>
<keyword evidence="1" id="KW-1133">Transmembrane helix</keyword>
<name>A0A6C0B4E8_9ZZZZ</name>
<evidence type="ECO:0000313" key="2">
    <source>
        <dbReference type="EMBL" id="QHS86910.1"/>
    </source>
</evidence>